<protein>
    <recommendedName>
        <fullName evidence="4">Alkyl transferase</fullName>
        <ecNumber evidence="4">2.5.1.-</ecNumber>
    </recommendedName>
</protein>
<evidence type="ECO:0000256" key="2">
    <source>
        <dbReference type="ARBA" id="ARBA00022679"/>
    </source>
</evidence>
<dbReference type="Proteomes" id="UP001642540">
    <property type="component" value="Unassembled WGS sequence"/>
</dbReference>
<dbReference type="InterPro" id="IPR018520">
    <property type="entry name" value="UPP_synth-like_CS"/>
</dbReference>
<evidence type="ECO:0000313" key="6">
    <source>
        <dbReference type="Proteomes" id="UP001642540"/>
    </source>
</evidence>
<dbReference type="InterPro" id="IPR001441">
    <property type="entry name" value="UPP_synth-like"/>
</dbReference>
<accession>A0ABP1RM03</accession>
<dbReference type="EMBL" id="CAXLJM020000082">
    <property type="protein sequence ID" value="CAL8130543.1"/>
    <property type="molecule type" value="Genomic_DNA"/>
</dbReference>
<dbReference type="PANTHER" id="PTHR10291:SF43">
    <property type="entry name" value="DEHYDRODOLICHYL DIPHOSPHATE SYNTHASE COMPLEX SUBUNIT DHDDS"/>
    <property type="match status" value="1"/>
</dbReference>
<comment type="catalytic activity">
    <reaction evidence="3">
        <text>n isopentenyl diphosphate + (2E,6E)-farnesyl diphosphate = a di-trans,poly-cis-polyprenyl diphosphate + n diphosphate</text>
        <dbReference type="Rhea" id="RHEA:53008"/>
        <dbReference type="Rhea" id="RHEA-COMP:19494"/>
        <dbReference type="ChEBI" id="CHEBI:33019"/>
        <dbReference type="ChEBI" id="CHEBI:128769"/>
        <dbReference type="ChEBI" id="CHEBI:136960"/>
        <dbReference type="ChEBI" id="CHEBI:175763"/>
        <dbReference type="EC" id="2.5.1.87"/>
    </reaction>
</comment>
<gene>
    <name evidence="5" type="ORF">ODALV1_LOCUS23775</name>
</gene>
<name>A0ABP1RM03_9HEXA</name>
<dbReference type="Pfam" id="PF01255">
    <property type="entry name" value="Prenyltransf"/>
    <property type="match status" value="1"/>
</dbReference>
<dbReference type="NCBIfam" id="TIGR00055">
    <property type="entry name" value="uppS"/>
    <property type="match status" value="1"/>
</dbReference>
<comment type="caution">
    <text evidence="5">The sequence shown here is derived from an EMBL/GenBank/DDBJ whole genome shotgun (WGS) entry which is preliminary data.</text>
</comment>
<dbReference type="CDD" id="cd00475">
    <property type="entry name" value="Cis_IPPS"/>
    <property type="match status" value="1"/>
</dbReference>
<organism evidence="5 6">
    <name type="scientific">Orchesella dallaii</name>
    <dbReference type="NCBI Taxonomy" id="48710"/>
    <lineage>
        <taxon>Eukaryota</taxon>
        <taxon>Metazoa</taxon>
        <taxon>Ecdysozoa</taxon>
        <taxon>Arthropoda</taxon>
        <taxon>Hexapoda</taxon>
        <taxon>Collembola</taxon>
        <taxon>Entomobryomorpha</taxon>
        <taxon>Entomobryoidea</taxon>
        <taxon>Orchesellidae</taxon>
        <taxon>Orchesellinae</taxon>
        <taxon>Orchesella</taxon>
    </lineage>
</organism>
<dbReference type="PROSITE" id="PS01066">
    <property type="entry name" value="UPP_SYNTHASE"/>
    <property type="match status" value="1"/>
</dbReference>
<evidence type="ECO:0000256" key="4">
    <source>
        <dbReference type="RuleBase" id="RU363018"/>
    </source>
</evidence>
<evidence type="ECO:0000313" key="5">
    <source>
        <dbReference type="EMBL" id="CAL8130543.1"/>
    </source>
</evidence>
<dbReference type="SUPFAM" id="SSF64005">
    <property type="entry name" value="Undecaprenyl diphosphate synthase"/>
    <property type="match status" value="1"/>
</dbReference>
<dbReference type="Gene3D" id="3.40.1180.10">
    <property type="entry name" value="Decaprenyl diphosphate synthase-like"/>
    <property type="match status" value="1"/>
</dbReference>
<dbReference type="EC" id="2.5.1.-" evidence="4"/>
<keyword evidence="6" id="KW-1185">Reference proteome</keyword>
<dbReference type="InterPro" id="IPR036424">
    <property type="entry name" value="UPP_synth-like_sf"/>
</dbReference>
<proteinExistence type="inferred from homology"/>
<keyword evidence="2 4" id="KW-0808">Transferase</keyword>
<evidence type="ECO:0000256" key="1">
    <source>
        <dbReference type="ARBA" id="ARBA00005432"/>
    </source>
</evidence>
<evidence type="ECO:0000256" key="3">
    <source>
        <dbReference type="ARBA" id="ARBA00047353"/>
    </source>
</evidence>
<dbReference type="PANTHER" id="PTHR10291">
    <property type="entry name" value="DEHYDRODOLICHYL DIPHOSPHATE SYNTHASE FAMILY MEMBER"/>
    <property type="match status" value="1"/>
</dbReference>
<reference evidence="5 6" key="1">
    <citation type="submission" date="2024-08" db="EMBL/GenBank/DDBJ databases">
        <authorList>
            <person name="Cucini C."/>
            <person name="Frati F."/>
        </authorList>
    </citation>
    <scope>NUCLEOTIDE SEQUENCE [LARGE SCALE GENOMIC DNA]</scope>
</reference>
<comment type="similarity">
    <text evidence="1 4">Belongs to the UPP synthase family.</text>
</comment>
<sequence>MTNFKFRETALQKSFRNIIQRGEVPRHVAFVLDGNRRYARERNLKTIGGHRKGSDTFEQTIQWAMLLGIQEVTAYVFSINNFNRTPEEVNGIMEILKEKLGNILQHPEEFNGRCYRFIGNRSLVPEDLKPVLSRLTLLTRKNTAIIINIAFAYTGRDEIASGVNTLLNGISHNELDVNCINEFIFEQAFHNFPVSSVDLFIRTGECRLSDFLTWETSDQTILCFRDEYWPEFSYWKFLSTIFLFQANKYFIPEQTVGNGNKLRNTTWKGNTQNLNKFVQKKIDNELRMMEKHAALMDKDVGVPECDGMFGCD</sequence>